<reference evidence="2 3" key="1">
    <citation type="journal article" date="2014" name="Genome Biol. Evol.">
        <title>The genome of the myxosporean Thelohanellus kitauei shows adaptations to nutrient acquisition within its fish host.</title>
        <authorList>
            <person name="Yang Y."/>
            <person name="Xiong J."/>
            <person name="Zhou Z."/>
            <person name="Huo F."/>
            <person name="Miao W."/>
            <person name="Ran C."/>
            <person name="Liu Y."/>
            <person name="Zhang J."/>
            <person name="Feng J."/>
            <person name="Wang M."/>
            <person name="Wang M."/>
            <person name="Wang L."/>
            <person name="Yao B."/>
        </authorList>
    </citation>
    <scope>NUCLEOTIDE SEQUENCE [LARGE SCALE GENOMIC DNA]</scope>
    <source>
        <strain evidence="2">Wuqing</strain>
    </source>
</reference>
<dbReference type="OrthoDB" id="1911237at2759"/>
<protein>
    <submittedName>
        <fullName evidence="2">RNA 3'-terminal phosphate cyclase-like protein</fullName>
    </submittedName>
</protein>
<gene>
    <name evidence="2" type="ORF">RF11_07414</name>
</gene>
<dbReference type="InterPro" id="IPR000228">
    <property type="entry name" value="RNA3'_term_phos_cyc"/>
</dbReference>
<dbReference type="PANTHER" id="PTHR11096">
    <property type="entry name" value="RNA 3' TERMINAL PHOSPHATE CYCLASE"/>
    <property type="match status" value="1"/>
</dbReference>
<dbReference type="InterPro" id="IPR013791">
    <property type="entry name" value="RNA3'-term_phos_cycl_insert"/>
</dbReference>
<dbReference type="PANTHER" id="PTHR11096:SF1">
    <property type="entry name" value="RNA 3'-TERMINAL PHOSPHATE CYCLASE-LIKE PROTEIN"/>
    <property type="match status" value="1"/>
</dbReference>
<dbReference type="GO" id="GO:0005730">
    <property type="term" value="C:nucleolus"/>
    <property type="evidence" value="ECO:0007669"/>
    <property type="project" value="TreeGrafter"/>
</dbReference>
<dbReference type="Gene3D" id="3.30.360.20">
    <property type="entry name" value="RNA 3'-terminal phosphate cyclase, insert domain"/>
    <property type="match status" value="1"/>
</dbReference>
<name>A0A0C2N6J3_THEKT</name>
<keyword evidence="3" id="KW-1185">Reference proteome</keyword>
<comment type="caution">
    <text evidence="2">The sequence shown here is derived from an EMBL/GenBank/DDBJ whole genome shotgun (WGS) entry which is preliminary data.</text>
</comment>
<evidence type="ECO:0000259" key="1">
    <source>
        <dbReference type="Pfam" id="PF05189"/>
    </source>
</evidence>
<dbReference type="Proteomes" id="UP000031668">
    <property type="component" value="Unassembled WGS sequence"/>
</dbReference>
<sequence>MRVMNQAKSAFDSITSHVAIDIDTRKGSSAGRSAGLGLVLTAETTNGILVSGESCMIPGEKNPNLAGEIAQKATDKLFQEIFRGCSVDESTQSMLLIHMALSTRSVSKVLLPYPSDYM</sequence>
<evidence type="ECO:0000313" key="3">
    <source>
        <dbReference type="Proteomes" id="UP000031668"/>
    </source>
</evidence>
<dbReference type="InterPro" id="IPR036553">
    <property type="entry name" value="RPTC_insert"/>
</dbReference>
<proteinExistence type="predicted"/>
<dbReference type="AlphaFoldDB" id="A0A0C2N6J3"/>
<organism evidence="2 3">
    <name type="scientific">Thelohanellus kitauei</name>
    <name type="common">Myxosporean</name>
    <dbReference type="NCBI Taxonomy" id="669202"/>
    <lineage>
        <taxon>Eukaryota</taxon>
        <taxon>Metazoa</taxon>
        <taxon>Cnidaria</taxon>
        <taxon>Myxozoa</taxon>
        <taxon>Myxosporea</taxon>
        <taxon>Bivalvulida</taxon>
        <taxon>Platysporina</taxon>
        <taxon>Myxobolidae</taxon>
        <taxon>Thelohanellus</taxon>
    </lineage>
</organism>
<dbReference type="GO" id="GO:0004521">
    <property type="term" value="F:RNA endonuclease activity"/>
    <property type="evidence" value="ECO:0007669"/>
    <property type="project" value="TreeGrafter"/>
</dbReference>
<feature type="domain" description="RNA 3'-terminal phosphate cyclase insert" evidence="1">
    <location>
        <begin position="2"/>
        <end position="81"/>
    </location>
</feature>
<dbReference type="Pfam" id="PF05189">
    <property type="entry name" value="RTC_insert"/>
    <property type="match status" value="1"/>
</dbReference>
<dbReference type="GO" id="GO:0000479">
    <property type="term" value="P:endonucleolytic cleavage of tricistronic rRNA transcript (SSU-rRNA, 5.8S rRNA, LSU-rRNA)"/>
    <property type="evidence" value="ECO:0007669"/>
    <property type="project" value="TreeGrafter"/>
</dbReference>
<accession>A0A0C2N6J3</accession>
<dbReference type="EMBL" id="JWZT01002387">
    <property type="protein sequence ID" value="KII69532.1"/>
    <property type="molecule type" value="Genomic_DNA"/>
</dbReference>
<evidence type="ECO:0000313" key="2">
    <source>
        <dbReference type="EMBL" id="KII69532.1"/>
    </source>
</evidence>